<comment type="caution">
    <text evidence="7">The sequence shown here is derived from an EMBL/GenBank/DDBJ whole genome shotgun (WGS) entry which is preliminary data.</text>
</comment>
<dbReference type="SUPFAM" id="SSF53613">
    <property type="entry name" value="Ribokinase-like"/>
    <property type="match status" value="1"/>
</dbReference>
<dbReference type="EMBL" id="JACRSY010000003">
    <property type="protein sequence ID" value="MBC8578495.1"/>
    <property type="molecule type" value="Genomic_DNA"/>
</dbReference>
<evidence type="ECO:0000313" key="7">
    <source>
        <dbReference type="EMBL" id="MBC8578495.1"/>
    </source>
</evidence>
<dbReference type="PANTHER" id="PTHR10534">
    <property type="entry name" value="PYRIDOXAL KINASE"/>
    <property type="match status" value="1"/>
</dbReference>
<reference evidence="7" key="1">
    <citation type="submission" date="2020-08" db="EMBL/GenBank/DDBJ databases">
        <title>Genome public.</title>
        <authorList>
            <person name="Liu C."/>
            <person name="Sun Q."/>
        </authorList>
    </citation>
    <scope>NUCLEOTIDE SEQUENCE</scope>
    <source>
        <strain evidence="7">NSJ-12</strain>
    </source>
</reference>
<dbReference type="GO" id="GO:0005524">
    <property type="term" value="F:ATP binding"/>
    <property type="evidence" value="ECO:0007669"/>
    <property type="project" value="UniProtKB-KW"/>
</dbReference>
<evidence type="ECO:0000313" key="8">
    <source>
        <dbReference type="Proteomes" id="UP000655830"/>
    </source>
</evidence>
<evidence type="ECO:0000256" key="5">
    <source>
        <dbReference type="ARBA" id="ARBA00022840"/>
    </source>
</evidence>
<dbReference type="NCBIfam" id="NF005491">
    <property type="entry name" value="PRK07105.1"/>
    <property type="match status" value="1"/>
</dbReference>
<dbReference type="CDD" id="cd01173">
    <property type="entry name" value="pyridoxal_pyridoxamine_kinase"/>
    <property type="match status" value="1"/>
</dbReference>
<organism evidence="7 8">
    <name type="scientific">Zhenhengia yiwuensis</name>
    <dbReference type="NCBI Taxonomy" id="2763666"/>
    <lineage>
        <taxon>Bacteria</taxon>
        <taxon>Bacillati</taxon>
        <taxon>Bacillota</taxon>
        <taxon>Clostridia</taxon>
        <taxon>Lachnospirales</taxon>
        <taxon>Lachnospiraceae</taxon>
        <taxon>Zhenhengia</taxon>
    </lineage>
</organism>
<keyword evidence="8" id="KW-1185">Reference proteome</keyword>
<dbReference type="GO" id="GO:0005829">
    <property type="term" value="C:cytosol"/>
    <property type="evidence" value="ECO:0007669"/>
    <property type="project" value="TreeGrafter"/>
</dbReference>
<dbReference type="Gene3D" id="3.40.1190.20">
    <property type="match status" value="1"/>
</dbReference>
<dbReference type="PANTHER" id="PTHR10534:SF2">
    <property type="entry name" value="PYRIDOXAL KINASE"/>
    <property type="match status" value="1"/>
</dbReference>
<dbReference type="EC" id="2.7.1.35" evidence="1"/>
<dbReference type="InterPro" id="IPR029056">
    <property type="entry name" value="Ribokinase-like"/>
</dbReference>
<evidence type="ECO:0000259" key="6">
    <source>
        <dbReference type="Pfam" id="PF08543"/>
    </source>
</evidence>
<dbReference type="InterPro" id="IPR013749">
    <property type="entry name" value="PM/HMP-P_kinase-1"/>
</dbReference>
<keyword evidence="3" id="KW-0547">Nucleotide-binding</keyword>
<evidence type="ECO:0000256" key="4">
    <source>
        <dbReference type="ARBA" id="ARBA00022777"/>
    </source>
</evidence>
<dbReference type="Pfam" id="PF08543">
    <property type="entry name" value="Phos_pyr_kin"/>
    <property type="match status" value="1"/>
</dbReference>
<dbReference type="Proteomes" id="UP000655830">
    <property type="component" value="Unassembled WGS sequence"/>
</dbReference>
<evidence type="ECO:0000256" key="1">
    <source>
        <dbReference type="ARBA" id="ARBA00012104"/>
    </source>
</evidence>
<keyword evidence="2 7" id="KW-0808">Transferase</keyword>
<keyword evidence="4 7" id="KW-0418">Kinase</keyword>
<dbReference type="AlphaFoldDB" id="A0A926I8C2"/>
<feature type="domain" description="Pyridoxamine kinase/Phosphomethylpyrimidine kinase" evidence="6">
    <location>
        <begin position="75"/>
        <end position="260"/>
    </location>
</feature>
<dbReference type="GO" id="GO:0009443">
    <property type="term" value="P:pyridoxal 5'-phosphate salvage"/>
    <property type="evidence" value="ECO:0007669"/>
    <property type="project" value="InterPro"/>
</dbReference>
<gene>
    <name evidence="7" type="ORF">H8718_02965</name>
</gene>
<evidence type="ECO:0000256" key="3">
    <source>
        <dbReference type="ARBA" id="ARBA00022741"/>
    </source>
</evidence>
<protein>
    <recommendedName>
        <fullName evidence="1">pyridoxal kinase</fullName>
        <ecNumber evidence="1">2.7.1.35</ecNumber>
    </recommendedName>
</protein>
<dbReference type="InterPro" id="IPR004625">
    <property type="entry name" value="PyrdxlKinase"/>
</dbReference>
<evidence type="ECO:0000256" key="2">
    <source>
        <dbReference type="ARBA" id="ARBA00022679"/>
    </source>
</evidence>
<keyword evidence="5" id="KW-0067">ATP-binding</keyword>
<dbReference type="GO" id="GO:0008478">
    <property type="term" value="F:pyridoxal kinase activity"/>
    <property type="evidence" value="ECO:0007669"/>
    <property type="project" value="UniProtKB-EC"/>
</dbReference>
<accession>A0A926I8C2</accession>
<sequence>MMNNKISKVAAIQDLASFGRCSLSVIIPILSHMGVQVCPVPTAVFSTHTGGFGKPVFEDLTGMMHGYIEHWKTLDLKFDCIYSGFLSNEKQIDEVLYFFDAFGDGEGTLIAVDPVMGDHGQLYKTYNETMQKKMRHLVSRAHVVTPNWTEANFLLDCIYSTDAIKEQDAKEMIKAISDLGPSQVVLKGIPYENGRKINMTYDRAEDSYCMIPYEEVPSSYPGTGDCFASRLIGELLKGESLADSAKSATSFVTYGVKVTYEAKTDTREGILLEQLLDF</sequence>
<proteinExistence type="predicted"/>
<name>A0A926I8C2_9FIRM</name>